<protein>
    <recommendedName>
        <fullName evidence="1">PPi-type phosphoenolpyruvate carboxykinase lobe 2 domain-containing protein</fullName>
    </recommendedName>
</protein>
<evidence type="ECO:0000259" key="1">
    <source>
        <dbReference type="Pfam" id="PF26300"/>
    </source>
</evidence>
<organism evidence="2 3">
    <name type="scientific">Arachnia propionica</name>
    <dbReference type="NCBI Taxonomy" id="1750"/>
    <lineage>
        <taxon>Bacteria</taxon>
        <taxon>Bacillati</taxon>
        <taxon>Actinomycetota</taxon>
        <taxon>Actinomycetes</taxon>
        <taxon>Propionibacteriales</taxon>
        <taxon>Propionibacteriaceae</taxon>
        <taxon>Arachnia</taxon>
    </lineage>
</organism>
<sequence>MTSASDIAAINLRLRLLDLPVPASSWDETAAELVRPLLARQRELNRRLSHRLPAVDGRIQTFLDSYLEGTGTSPQLPRQTFVLDQPGLARVLSLPLGGDTFASEYLTSYRLANGVLHNPANDRRTTKGVFHVAEGGLPIQDDKLAVPREVYGRLLEHALNPPSRTMTLPYTAGQDEPANAWVSLLLRPVVVPEVPGQFRERSLEIRFFAPGTLVSNLDFVEGIFGNGGDPYLPDNDASLMPRAWTGHTGAVILAPHLTRLTKKELGLPHHDDATPRQRRDGMCWSTPDELYNDGQAFKVCARDERGVIVTVIADNYFGYCKKEVKAQISYAANLLGLVEEEHAGGAICFPCYNLGQQFTDNYADPSYTLADVVARDPQRFIPQPEGHALDRENPNFVLVPERSTYSLRTQSVTWDQDGRTGSIPLRADRTYVGPDGYLVQLRHLASDGAQWTLIGTAPTATHCHKPATVSGGGKSEISKAITDAFITGNAYVRDFDQDMATVTEILDHDFSIRFKDPSLHGQDQRPVLSDQRSVGSVIKLLTPSSDYSDDYNAWLESIPNHVKELVFVVKRFYRPEWGEDWASHFTVGIINGRQGSSLRLDGEKIHVNMLRVGFAPDGSWRLFGLRHDFHPASKIQTEDDITASIVVPPQAAGAATSRKFVKNCENLLFQRPDDAKHRGYDKQAEYDIAQPGTFLSNFEPLDHKAVRGLVDNAIEFSQFSRPMQDLLRDFAEQDTPSPAWVVSSAHTRVVGGKRSKNPRYLQTRPDVAGPERLAAAELAARLHRKLPMSRPLKLAVDVVAAGRRNNAADGSVPPLCAYSPLHYMELPELFMEFISSMTGKSPSTTGAGSEGAMTKGPFNALPSVFDLNAAFLSFALTGYDGWLSSAGVVGPHVRVDHDISLLVPEVFARMSPEERDAANLIAEGCLERIQDYEADGDLILASRLGYRMTEKFASKYFGRIFLHPHAVFTPEMLRPELQDPAVFADSVRTISTTHRRVAQTYLDDGTVELAVPPVRALLQIMATGTTADGLTLDDAPFRAGFSRDSVLAADWYADRVAALRDVEVARLERSLAGIDDFTSSELHRPTANRLGLAARRASVVSRIKELQENQELLWGTIGRQVQWRVSDLD</sequence>
<dbReference type="Pfam" id="PF26300">
    <property type="entry name" value="PEPCK_PPi_lobe_2"/>
    <property type="match status" value="1"/>
</dbReference>
<name>A0A3P1T393_9ACTN</name>
<evidence type="ECO:0000313" key="3">
    <source>
        <dbReference type="Proteomes" id="UP000280819"/>
    </source>
</evidence>
<dbReference type="Proteomes" id="UP000280819">
    <property type="component" value="Unassembled WGS sequence"/>
</dbReference>
<proteinExistence type="predicted"/>
<dbReference type="AlphaFoldDB" id="A0A3P1T393"/>
<dbReference type="OrthoDB" id="366044at2"/>
<accession>A0A3P1T393</accession>
<evidence type="ECO:0000313" key="2">
    <source>
        <dbReference type="EMBL" id="RRD03931.1"/>
    </source>
</evidence>
<dbReference type="InterPro" id="IPR058710">
    <property type="entry name" value="PEPCK_lobe_2"/>
</dbReference>
<feature type="domain" description="PPi-type phosphoenolpyruvate carboxykinase lobe 2" evidence="1">
    <location>
        <begin position="492"/>
        <end position="599"/>
    </location>
</feature>
<dbReference type="RefSeq" id="WP_124845435.1">
    <property type="nucleotide sequence ID" value="NZ_RQZG01000015.1"/>
</dbReference>
<dbReference type="EMBL" id="RQZG01000015">
    <property type="protein sequence ID" value="RRD03931.1"/>
    <property type="molecule type" value="Genomic_DNA"/>
</dbReference>
<reference evidence="2 3" key="1">
    <citation type="submission" date="2018-11" db="EMBL/GenBank/DDBJ databases">
        <title>Genomes From Bacteria Associated with the Canine Oral Cavity: a Test Case for Automated Genome-Based Taxonomic Assignment.</title>
        <authorList>
            <person name="Coil D.A."/>
            <person name="Jospin G."/>
            <person name="Darling A.E."/>
            <person name="Wallis C."/>
            <person name="Davis I.J."/>
            <person name="Harris S."/>
            <person name="Eisen J.A."/>
            <person name="Holcombe L.J."/>
            <person name="O'Flynn C."/>
        </authorList>
    </citation>
    <scope>NUCLEOTIDE SEQUENCE [LARGE SCALE GENOMIC DNA]</scope>
    <source>
        <strain evidence="2 3">OH887_COT-365</strain>
    </source>
</reference>
<comment type="caution">
    <text evidence="2">The sequence shown here is derived from an EMBL/GenBank/DDBJ whole genome shotgun (WGS) entry which is preliminary data.</text>
</comment>
<gene>
    <name evidence="2" type="ORF">EII34_12185</name>
</gene>